<feature type="region of interest" description="Disordered" evidence="1">
    <location>
        <begin position="113"/>
        <end position="132"/>
    </location>
</feature>
<evidence type="ECO:0000313" key="3">
    <source>
        <dbReference type="Proteomes" id="UP000467385"/>
    </source>
</evidence>
<feature type="compositionally biased region" description="Acidic residues" evidence="1">
    <location>
        <begin position="123"/>
        <end position="132"/>
    </location>
</feature>
<name>A0A7I7YI84_9MYCO</name>
<gene>
    <name evidence="2" type="ORF">MCNS_38750</name>
</gene>
<organism evidence="2 3">
    <name type="scientific">Mycobacterium conspicuum</name>
    <dbReference type="NCBI Taxonomy" id="44010"/>
    <lineage>
        <taxon>Bacteria</taxon>
        <taxon>Bacillati</taxon>
        <taxon>Actinomycetota</taxon>
        <taxon>Actinomycetes</taxon>
        <taxon>Mycobacteriales</taxon>
        <taxon>Mycobacteriaceae</taxon>
        <taxon>Mycobacterium</taxon>
    </lineage>
</organism>
<dbReference type="EMBL" id="AP022613">
    <property type="protein sequence ID" value="BBZ40812.1"/>
    <property type="molecule type" value="Genomic_DNA"/>
</dbReference>
<dbReference type="Proteomes" id="UP000467385">
    <property type="component" value="Chromosome"/>
</dbReference>
<accession>A0A7I7YI84</accession>
<evidence type="ECO:0000256" key="1">
    <source>
        <dbReference type="SAM" id="MobiDB-lite"/>
    </source>
</evidence>
<evidence type="ECO:0000313" key="2">
    <source>
        <dbReference type="EMBL" id="BBZ40812.1"/>
    </source>
</evidence>
<protein>
    <submittedName>
        <fullName evidence="2">Uncharacterized protein</fullName>
    </submittedName>
</protein>
<reference evidence="2 3" key="1">
    <citation type="journal article" date="2019" name="Emerg. Microbes Infect.">
        <title>Comprehensive subspecies identification of 175 nontuberculous mycobacteria species based on 7547 genomic profiles.</title>
        <authorList>
            <person name="Matsumoto Y."/>
            <person name="Kinjo T."/>
            <person name="Motooka D."/>
            <person name="Nabeya D."/>
            <person name="Jung N."/>
            <person name="Uechi K."/>
            <person name="Horii T."/>
            <person name="Iida T."/>
            <person name="Fujita J."/>
            <person name="Nakamura S."/>
        </authorList>
    </citation>
    <scope>NUCLEOTIDE SEQUENCE [LARGE SCALE GENOMIC DNA]</scope>
    <source>
        <strain evidence="2 3">JCM 14738</strain>
    </source>
</reference>
<dbReference type="AlphaFoldDB" id="A0A7I7YI84"/>
<proteinExistence type="predicted"/>
<keyword evidence="3" id="KW-1185">Reference proteome</keyword>
<sequence length="132" mass="14879">MRHRRRDDPLRYTPTTVWATFPWPEATPAQIERVAEASRDALALRFQHCEAESVGLMELYKVMDDGGFVDPAEAHKRLDGAVADCYGWPADVAQDLPALSRLLEDLNREISGGARTYQPAWEGPEEEQLPIT</sequence>